<gene>
    <name evidence="1" type="ORF">K457DRAFT_130751</name>
</gene>
<accession>A0A197JF68</accession>
<dbReference type="Proteomes" id="UP000078512">
    <property type="component" value="Unassembled WGS sequence"/>
</dbReference>
<dbReference type="EMBL" id="KV442128">
    <property type="protein sequence ID" value="OAQ23136.1"/>
    <property type="molecule type" value="Genomic_DNA"/>
</dbReference>
<name>A0A197JF68_9FUNG</name>
<reference evidence="1 2" key="1">
    <citation type="submission" date="2016-05" db="EMBL/GenBank/DDBJ databases">
        <title>Genome sequencing reveals origins of a unique bacterial endosymbiosis in the earliest lineages of terrestrial Fungi.</title>
        <authorList>
            <consortium name="DOE Joint Genome Institute"/>
            <person name="Uehling J."/>
            <person name="Gryganskyi A."/>
            <person name="Hameed K."/>
            <person name="Tschaplinski T."/>
            <person name="Misztal P."/>
            <person name="Wu S."/>
            <person name="Desiro A."/>
            <person name="Vande Pol N."/>
            <person name="Du Z.-Y."/>
            <person name="Zienkiewicz A."/>
            <person name="Zienkiewicz K."/>
            <person name="Morin E."/>
            <person name="Tisserant E."/>
            <person name="Splivallo R."/>
            <person name="Hainaut M."/>
            <person name="Henrissat B."/>
            <person name="Ohm R."/>
            <person name="Kuo A."/>
            <person name="Yan J."/>
            <person name="Lipzen A."/>
            <person name="Nolan M."/>
            <person name="Labutti K."/>
            <person name="Barry K."/>
            <person name="Goldstein A."/>
            <person name="Labbe J."/>
            <person name="Schadt C."/>
            <person name="Tuskan G."/>
            <person name="Grigoriev I."/>
            <person name="Martin F."/>
            <person name="Vilgalys R."/>
            <person name="Bonito G."/>
        </authorList>
    </citation>
    <scope>NUCLEOTIDE SEQUENCE [LARGE SCALE GENOMIC DNA]</scope>
    <source>
        <strain evidence="1 2">AG-77</strain>
    </source>
</reference>
<dbReference type="AlphaFoldDB" id="A0A197JF68"/>
<sequence>MEFVPHQALSAFLLYPFVSKTKSFTIPTPHHPRKTIFFFDYSQKSCRQACILFIFAVATTEAADGRVLFLHDDRRAYHVSAGLNCTNFPGWINDQSFQYSIDKYYNCVVFDHAGCSGQSATIGPTNDWTNVPIPGISAIICWN</sequence>
<organism evidence="1 2">
    <name type="scientific">Linnemannia elongata AG-77</name>
    <dbReference type="NCBI Taxonomy" id="1314771"/>
    <lineage>
        <taxon>Eukaryota</taxon>
        <taxon>Fungi</taxon>
        <taxon>Fungi incertae sedis</taxon>
        <taxon>Mucoromycota</taxon>
        <taxon>Mortierellomycotina</taxon>
        <taxon>Mortierellomycetes</taxon>
        <taxon>Mortierellales</taxon>
        <taxon>Mortierellaceae</taxon>
        <taxon>Linnemannia</taxon>
    </lineage>
</organism>
<dbReference type="OrthoDB" id="10343405at2759"/>
<evidence type="ECO:0000313" key="2">
    <source>
        <dbReference type="Proteomes" id="UP000078512"/>
    </source>
</evidence>
<keyword evidence="2" id="KW-1185">Reference proteome</keyword>
<evidence type="ECO:0000313" key="1">
    <source>
        <dbReference type="EMBL" id="OAQ23136.1"/>
    </source>
</evidence>
<protein>
    <submittedName>
        <fullName evidence="1">Uncharacterized protein</fullName>
    </submittedName>
</protein>
<proteinExistence type="predicted"/>